<dbReference type="HOGENOM" id="CLU_114601_4_3_2"/>
<evidence type="ECO:0000313" key="2">
    <source>
        <dbReference type="Proteomes" id="UP000001068"/>
    </source>
</evidence>
<dbReference type="Gene3D" id="3.10.20.30">
    <property type="match status" value="1"/>
</dbReference>
<accession>E8R9V0</accession>
<keyword evidence="2" id="KW-1185">Reference proteome</keyword>
<protein>
    <submittedName>
        <fullName evidence="1">ThiamineS protein</fullName>
    </submittedName>
</protein>
<dbReference type="InterPro" id="IPR016155">
    <property type="entry name" value="Mopterin_synth/thiamin_S_b"/>
</dbReference>
<evidence type="ECO:0000313" key="1">
    <source>
        <dbReference type="EMBL" id="ADV65276.1"/>
    </source>
</evidence>
<reference evidence="2" key="1">
    <citation type="submission" date="2010-11" db="EMBL/GenBank/DDBJ databases">
        <title>The complete genome of Desulfurococcus mucosus DSM 2162.</title>
        <authorList>
            <consortium name="US DOE Joint Genome Institute (JGI-PGF)"/>
            <person name="Lucas S."/>
            <person name="Copeland A."/>
            <person name="Lapidus A."/>
            <person name="Bruce D."/>
            <person name="Goodwin L."/>
            <person name="Pitluck S."/>
            <person name="Kyrpides N."/>
            <person name="Mavromatis K."/>
            <person name="Pagani I."/>
            <person name="Ivanova N."/>
            <person name="Ovchinnikova G."/>
            <person name="Chertkov O."/>
            <person name="Held B."/>
            <person name="Brettin T."/>
            <person name="Detter J.C."/>
            <person name="Tapia R."/>
            <person name="Han C."/>
            <person name="Land M."/>
            <person name="Hauser L."/>
            <person name="Markowitz V."/>
            <person name="Cheng J.-F."/>
            <person name="Hugenholtz P."/>
            <person name="Woyke T."/>
            <person name="Wu D."/>
            <person name="Wirth R."/>
            <person name="Bilek Y."/>
            <person name="Hader T."/>
            <person name="Klenk H.-P."/>
            <person name="Eisen J.A."/>
        </authorList>
    </citation>
    <scope>NUCLEOTIDE SEQUENCE [LARGE SCALE GENOMIC DNA]</scope>
    <source>
        <strain evidence="2">ATCC 35584 / DSM 2162 / JCM 9187 / O7/1</strain>
    </source>
</reference>
<dbReference type="InterPro" id="IPR012675">
    <property type="entry name" value="Beta-grasp_dom_sf"/>
</dbReference>
<gene>
    <name evidence="1" type="ordered locus">Desmu_0973</name>
</gene>
<dbReference type="GeneID" id="10153673"/>
<dbReference type="OrthoDB" id="98357at2157"/>
<dbReference type="SUPFAM" id="SSF54285">
    <property type="entry name" value="MoaD/ThiS"/>
    <property type="match status" value="1"/>
</dbReference>
<dbReference type="InterPro" id="IPR003749">
    <property type="entry name" value="ThiS/MoaD-like"/>
</dbReference>
<dbReference type="RefSeq" id="WP_013562498.1">
    <property type="nucleotide sequence ID" value="NC_014961.1"/>
</dbReference>
<proteinExistence type="predicted"/>
<dbReference type="Proteomes" id="UP000001068">
    <property type="component" value="Chromosome"/>
</dbReference>
<dbReference type="eggNOG" id="arCOG00536">
    <property type="taxonomic scope" value="Archaea"/>
</dbReference>
<dbReference type="CDD" id="cd17040">
    <property type="entry name" value="Ubl_MoaD_like"/>
    <property type="match status" value="1"/>
</dbReference>
<dbReference type="Pfam" id="PF02597">
    <property type="entry name" value="ThiS"/>
    <property type="match status" value="1"/>
</dbReference>
<name>E8R9V0_DESM0</name>
<dbReference type="KEGG" id="dmu:Desmu_0973"/>
<dbReference type="AlphaFoldDB" id="E8R9V0"/>
<organism evidence="1 2">
    <name type="scientific">Desulfurococcus mucosus (strain ATCC 35584 / DSM 2162 / JCM 9187 / O7/1)</name>
    <dbReference type="NCBI Taxonomy" id="765177"/>
    <lineage>
        <taxon>Archaea</taxon>
        <taxon>Thermoproteota</taxon>
        <taxon>Thermoprotei</taxon>
        <taxon>Desulfurococcales</taxon>
        <taxon>Desulfurococcaceae</taxon>
        <taxon>Desulfurococcus</taxon>
    </lineage>
</organism>
<dbReference type="EMBL" id="CP002363">
    <property type="protein sequence ID" value="ADV65276.1"/>
    <property type="molecule type" value="Genomic_DNA"/>
</dbReference>
<reference evidence="1 2" key="2">
    <citation type="journal article" date="2011" name="Stand. Genomic Sci.">
        <title>Complete genome sequence of Desulfurococcus mucosus type strain (O7/1).</title>
        <authorList>
            <person name="Wirth R."/>
            <person name="Chertkov O."/>
            <person name="Held B."/>
            <person name="Lapidus A."/>
            <person name="Nolan M."/>
            <person name="Lucas S."/>
            <person name="Hammon N."/>
            <person name="Deshpande S."/>
            <person name="Cheng J.F."/>
            <person name="Tapia R."/>
            <person name="Han C."/>
            <person name="Goodwin L."/>
            <person name="Pitluck S."/>
            <person name="Liolios K."/>
            <person name="Ioanna P."/>
            <person name="Ivanova N."/>
            <person name="Mavromatis K."/>
            <person name="Mikhailova N."/>
            <person name="Pati A."/>
            <person name="Chen A."/>
            <person name="Palaniappan K."/>
            <person name="Land M."/>
            <person name="Hauser L."/>
            <person name="Chang Y.J."/>
            <person name="Jeffries C.D."/>
            <person name="Bilek Y."/>
            <person name="Hader T."/>
            <person name="Rohde M."/>
            <person name="Spring S."/>
            <person name="Sikorski J."/>
            <person name="Goker M."/>
            <person name="Woyke T."/>
            <person name="Bristow J."/>
            <person name="Eisen J.A."/>
            <person name="Markowitz V."/>
            <person name="Hugenholtz P."/>
            <person name="Kyrpides N.C."/>
            <person name="Klenk H.P."/>
        </authorList>
    </citation>
    <scope>NUCLEOTIDE SEQUENCE [LARGE SCALE GENOMIC DNA]</scope>
    <source>
        <strain evidence="2">ATCC 35584 / DSM 2162 / JCM 9187 / O7/1</strain>
    </source>
</reference>
<sequence length="78" mass="8558">MRIIVKAYSIFSDFIGGEVEISLDRDITVGELLEYLRGSYGMPQEPKPVVLVNGEITGLDRVLRNGDIVYIAPPFSGG</sequence>
<dbReference type="STRING" id="765177.Desmu_0973"/>